<dbReference type="AlphaFoldDB" id="A0A1D7TML9"/>
<dbReference type="PATRIC" id="fig|1193502.14.peg.2426"/>
<keyword evidence="2" id="KW-1185">Reference proteome</keyword>
<dbReference type="Pfam" id="PF02050">
    <property type="entry name" value="FliJ"/>
    <property type="match status" value="1"/>
</dbReference>
<accession>A0A1D7TML9</accession>
<name>A0A1D7TML9_9BACT</name>
<gene>
    <name evidence="1" type="ORF">SHALO_2394</name>
</gene>
<dbReference type="EMBL" id="CP017111">
    <property type="protein sequence ID" value="AOO66154.1"/>
    <property type="molecule type" value="Genomic_DNA"/>
</dbReference>
<dbReference type="InterPro" id="IPR012823">
    <property type="entry name" value="Flagell_FliJ"/>
</dbReference>
<dbReference type="Proteomes" id="UP000094609">
    <property type="component" value="Chromosome"/>
</dbReference>
<reference evidence="2" key="1">
    <citation type="submission" date="2016-08" db="EMBL/GenBank/DDBJ databases">
        <title>Complete genome sequence of the organohalide-respiring Epsilonproteobacterium Sulfurospirillum halorespirans.</title>
        <authorList>
            <person name="Goris T."/>
            <person name="Zimmermann J."/>
            <person name="Schenz B."/>
            <person name="Lemos M."/>
            <person name="Hackermueller J."/>
            <person name="Diekert G."/>
        </authorList>
    </citation>
    <scope>NUCLEOTIDE SEQUENCE [LARGE SCALE GENOMIC DNA]</scope>
    <source>
        <strain>DSM 13726</strain>
        <strain evidence="2">PCE-M2</strain>
    </source>
</reference>
<dbReference type="GO" id="GO:0009288">
    <property type="term" value="C:bacterial-type flagellum"/>
    <property type="evidence" value="ECO:0007669"/>
    <property type="project" value="InterPro"/>
</dbReference>
<organism evidence="1 2">
    <name type="scientific">Sulfurospirillum halorespirans DSM 13726</name>
    <dbReference type="NCBI Taxonomy" id="1193502"/>
    <lineage>
        <taxon>Bacteria</taxon>
        <taxon>Pseudomonadati</taxon>
        <taxon>Campylobacterota</taxon>
        <taxon>Epsilonproteobacteria</taxon>
        <taxon>Campylobacterales</taxon>
        <taxon>Sulfurospirillaceae</taxon>
        <taxon>Sulfurospirillum</taxon>
    </lineage>
</organism>
<dbReference type="STRING" id="1193502.SHALO_2394"/>
<dbReference type="KEGG" id="shal:SHALO_2394"/>
<proteinExistence type="predicted"/>
<dbReference type="GO" id="GO:0071973">
    <property type="term" value="P:bacterial-type flagellum-dependent cell motility"/>
    <property type="evidence" value="ECO:0007669"/>
    <property type="project" value="InterPro"/>
</dbReference>
<evidence type="ECO:0000313" key="2">
    <source>
        <dbReference type="Proteomes" id="UP000094609"/>
    </source>
</evidence>
<sequence length="144" mass="17225">MKSQFSKIAKIRKQKRDTIEKELMKSQNKERMLSHKITTLYEDIAAVQMPKEGLVTMLLMVNEQKNILSREKKRCEQELYTVQRATKKLQIEYQKAHVEYEKIKYLEEQELQALMDKIKREEQLYLDEISTMLFAGQLTKKGHE</sequence>
<dbReference type="RefSeq" id="WP_025345745.1">
    <property type="nucleotide sequence ID" value="NZ_CP017111.1"/>
</dbReference>
<evidence type="ECO:0000313" key="1">
    <source>
        <dbReference type="EMBL" id="AOO66154.1"/>
    </source>
</evidence>
<protein>
    <submittedName>
        <fullName evidence="1">FliJ domain-containing protein</fullName>
    </submittedName>
</protein>